<proteinExistence type="predicted"/>
<name>A0A6J5QKV5_9CAUD</name>
<feature type="transmembrane region" description="Helical" evidence="1">
    <location>
        <begin position="6"/>
        <end position="28"/>
    </location>
</feature>
<evidence type="ECO:0000256" key="1">
    <source>
        <dbReference type="SAM" id="Phobius"/>
    </source>
</evidence>
<keyword evidence="1" id="KW-1133">Transmembrane helix</keyword>
<sequence>MNSTEWIALVLCLITVTGAIYSAIRFLVKSIMRELLPNGGNSMRDEIRTLSGRVDQIYLILMDKRL</sequence>
<accession>A0A6J5QKV5</accession>
<protein>
    <submittedName>
        <fullName evidence="2">Uncharacterized protein</fullName>
    </submittedName>
</protein>
<gene>
    <name evidence="2" type="ORF">UFOVP1050_20</name>
</gene>
<keyword evidence="1" id="KW-0812">Transmembrane</keyword>
<keyword evidence="1" id="KW-0472">Membrane</keyword>
<evidence type="ECO:0000313" key="2">
    <source>
        <dbReference type="EMBL" id="CAB4180284.1"/>
    </source>
</evidence>
<dbReference type="EMBL" id="LR796993">
    <property type="protein sequence ID" value="CAB4180284.1"/>
    <property type="molecule type" value="Genomic_DNA"/>
</dbReference>
<reference evidence="2" key="1">
    <citation type="submission" date="2020-05" db="EMBL/GenBank/DDBJ databases">
        <authorList>
            <person name="Chiriac C."/>
            <person name="Salcher M."/>
            <person name="Ghai R."/>
            <person name="Kavagutti S V."/>
        </authorList>
    </citation>
    <scope>NUCLEOTIDE SEQUENCE</scope>
</reference>
<organism evidence="2">
    <name type="scientific">uncultured Caudovirales phage</name>
    <dbReference type="NCBI Taxonomy" id="2100421"/>
    <lineage>
        <taxon>Viruses</taxon>
        <taxon>Duplodnaviria</taxon>
        <taxon>Heunggongvirae</taxon>
        <taxon>Uroviricota</taxon>
        <taxon>Caudoviricetes</taxon>
        <taxon>Peduoviridae</taxon>
        <taxon>Maltschvirus</taxon>
        <taxon>Maltschvirus maltsch</taxon>
    </lineage>
</organism>